<protein>
    <submittedName>
        <fullName evidence="1">Uncharacterized protein</fullName>
    </submittedName>
</protein>
<name>A0A6J5LBY7_9CAUD</name>
<evidence type="ECO:0000313" key="1">
    <source>
        <dbReference type="EMBL" id="CAB4132118.1"/>
    </source>
</evidence>
<dbReference type="EMBL" id="LR796257">
    <property type="protein sequence ID" value="CAB4132118.1"/>
    <property type="molecule type" value="Genomic_DNA"/>
</dbReference>
<organism evidence="1">
    <name type="scientific">uncultured Caudovirales phage</name>
    <dbReference type="NCBI Taxonomy" id="2100421"/>
    <lineage>
        <taxon>Viruses</taxon>
        <taxon>Duplodnaviria</taxon>
        <taxon>Heunggongvirae</taxon>
        <taxon>Uroviricota</taxon>
        <taxon>Caudoviricetes</taxon>
        <taxon>Peduoviridae</taxon>
        <taxon>Maltschvirus</taxon>
        <taxon>Maltschvirus maltsch</taxon>
    </lineage>
</organism>
<sequence>MQSFPFFQEPIQFNVTLDGERHTALIRWNFAGIRWFIWLYTSTGDLIMCNPVIESTRDMPINILNGYFFNNSMIYNTFVNAFEVR</sequence>
<accession>A0A6J5LBY7</accession>
<proteinExistence type="predicted"/>
<reference evidence="1" key="1">
    <citation type="submission" date="2020-04" db="EMBL/GenBank/DDBJ databases">
        <authorList>
            <person name="Chiriac C."/>
            <person name="Salcher M."/>
            <person name="Ghai R."/>
            <person name="Kavagutti S V."/>
        </authorList>
    </citation>
    <scope>NUCLEOTIDE SEQUENCE</scope>
</reference>
<gene>
    <name evidence="1" type="ORF">UFOVP136_45</name>
</gene>